<dbReference type="InterPro" id="IPR013797">
    <property type="entry name" value="Maltooligo_trehalose_synth_4"/>
</dbReference>
<dbReference type="InterPro" id="IPR017853">
    <property type="entry name" value="GH"/>
</dbReference>
<keyword evidence="3" id="KW-1185">Reference proteome</keyword>
<reference evidence="2 3" key="1">
    <citation type="submission" date="2016-11" db="EMBL/GenBank/DDBJ databases">
        <authorList>
            <person name="Varghese N."/>
            <person name="Submissions S."/>
        </authorList>
    </citation>
    <scope>NUCLEOTIDE SEQUENCE [LARGE SCALE GENOMIC DNA]</scope>
    <source>
        <strain evidence="2 3">DSM 21988</strain>
    </source>
</reference>
<dbReference type="NCBIfam" id="TIGR02401">
    <property type="entry name" value="trehalose_TreY"/>
    <property type="match status" value="1"/>
</dbReference>
<protein>
    <submittedName>
        <fullName evidence="2">Maltooligosyl trehalose synthase</fullName>
    </submittedName>
</protein>
<dbReference type="Proteomes" id="UP000184290">
    <property type="component" value="Unassembled WGS sequence"/>
</dbReference>
<organism evidence="2 3">
    <name type="scientific">Aureimonas altamirensis DSM 21988</name>
    <dbReference type="NCBI Taxonomy" id="1121026"/>
    <lineage>
        <taxon>Bacteria</taxon>
        <taxon>Pseudomonadati</taxon>
        <taxon>Pseudomonadota</taxon>
        <taxon>Alphaproteobacteria</taxon>
        <taxon>Hyphomicrobiales</taxon>
        <taxon>Aurantimonadaceae</taxon>
        <taxon>Aureimonas</taxon>
    </lineage>
</organism>
<evidence type="ECO:0000313" key="2">
    <source>
        <dbReference type="EMBL" id="SHJ68566.1"/>
    </source>
</evidence>
<comment type="caution">
    <text evidence="2">The sequence shown here is derived from an EMBL/GenBank/DDBJ whole genome shotgun (WGS) entry which is preliminary data.</text>
</comment>
<accession>A0ABY1INN9</accession>
<dbReference type="Gene3D" id="3.20.20.80">
    <property type="entry name" value="Glycosidases"/>
    <property type="match status" value="3"/>
</dbReference>
<evidence type="ECO:0000313" key="3">
    <source>
        <dbReference type="Proteomes" id="UP000184290"/>
    </source>
</evidence>
<dbReference type="PANTHER" id="PTHR10357:SF216">
    <property type="entry name" value="MALTOOLIGOSYL TREHALOSE SYNTHASE-RELATED"/>
    <property type="match status" value="1"/>
</dbReference>
<evidence type="ECO:0000259" key="1">
    <source>
        <dbReference type="SMART" id="SM00642"/>
    </source>
</evidence>
<feature type="domain" description="Glycosyl hydrolase family 13 catalytic" evidence="1">
    <location>
        <begin position="14"/>
        <end position="759"/>
    </location>
</feature>
<dbReference type="Gene3D" id="1.10.10.470">
    <property type="entry name" value="Maltooligosyl trehalose synthase, domain 4"/>
    <property type="match status" value="1"/>
</dbReference>
<dbReference type="Pfam" id="PF00128">
    <property type="entry name" value="Alpha-amylase"/>
    <property type="match status" value="1"/>
</dbReference>
<sequence>MTSRTLSATYRLQFRNGVGFDDARALVPYLTELGISHFYASPVFEASPGSTHGYDVVDYNRFEPELGGDAGFDALSYALRDAGLGLILDFVPNHMGVSPANGWWEDVLRWGSESRHAGTFDISWEAEKILIPVLGQPYGEALENGDLAVVLDIGRRELRFSTSGYELPVDPRTFPAIFGFLDHPQREPLIRLFAGAEPADGDDLVERIAELLEDHDFLAAFEQAVAKVNGDKAALHALHERQNWRLAWWRLAREKLSYRRFFEIADLIGVRQEVRRVFRESHRTIVRLAREGRLDGIRIDHVDGVADPKGYLGDLRTVLDRAGASEAVIHVEKILTGPERLRRSWNVEGTTGYEFISAISGLYVDAAQEAAMTQAYDAFVGGEATLEAQVHKQKRYIFSHNLAGELAVLTDIALSVARQGLATRDFGPDTLQRSILEFATALPVYRTYSGIDGIPAEDIEIIDGAVAWVQAARKVEADEPVAFVGRLLKLDFEDGAAMAGALDFTRRFQQTTGAVMAKAVEDTVFYRWNRLIALNEVGGEPDHYGADIDAFHTAMQIRLEDQPEGLLALSTHDTKRGEDARARIYTISEAPDAWNEIVRYAADALAPYRVSLDDGGLSPDPATEWGFYQSLLGVLPADFDPRDATARDEIRQRMRAFMEKAVREAKQFTSWTAPNEPYEEALLAFVDAAFEPAFLEPFWERVQPFVAAGALTSLSQTLVRLGAPGVPDIYQGTEFYDNSLVDPDNRRLVDFDARLAALRSGEPVRDAAAHWRDGVAKARLTAVGLAARGARPGLFTVGDYLPLEVEGAAASHFLAFARLSGDDAAIVVAPRLCLTLLDGRSDLSGITVGDTRVVVPAVLAGRRLSDAVTGKPVTLDRELRLEELFDGVPLALLSTPRG</sequence>
<dbReference type="InterPro" id="IPR006047">
    <property type="entry name" value="GH13_cat_dom"/>
</dbReference>
<proteinExistence type="predicted"/>
<dbReference type="RefSeq" id="WP_060608261.1">
    <property type="nucleotide sequence ID" value="NZ_FQZC01000004.1"/>
</dbReference>
<dbReference type="EMBL" id="FQZC01000004">
    <property type="protein sequence ID" value="SHJ68566.1"/>
    <property type="molecule type" value="Genomic_DNA"/>
</dbReference>
<gene>
    <name evidence="2" type="ORF">SAMN02745911_3000</name>
</gene>
<dbReference type="SMART" id="SM00642">
    <property type="entry name" value="Aamy"/>
    <property type="match status" value="1"/>
</dbReference>
<dbReference type="SUPFAM" id="SSF51445">
    <property type="entry name" value="(Trans)glycosidases"/>
    <property type="match status" value="1"/>
</dbReference>
<name>A0ABY1INN9_9HYPH</name>
<dbReference type="PANTHER" id="PTHR10357">
    <property type="entry name" value="ALPHA-AMYLASE FAMILY MEMBER"/>
    <property type="match status" value="1"/>
</dbReference>
<dbReference type="CDD" id="cd11336">
    <property type="entry name" value="AmyAc_MTSase"/>
    <property type="match status" value="1"/>
</dbReference>
<dbReference type="InterPro" id="IPR012767">
    <property type="entry name" value="Trehalose_TreY"/>
</dbReference>
<dbReference type="Gene3D" id="3.30.1590.10">
    <property type="entry name" value="Maltooligosyl trehalose synthase, domain 2"/>
    <property type="match status" value="1"/>
</dbReference>